<dbReference type="RefSeq" id="WP_095307686.1">
    <property type="nucleotide sequence ID" value="NZ_JAMAWL010000007.1"/>
</dbReference>
<keyword evidence="2" id="KW-0547">Nucleotide-binding</keyword>
<dbReference type="SMART" id="SM00382">
    <property type="entry name" value="AAA"/>
    <property type="match status" value="1"/>
</dbReference>
<evidence type="ECO:0000313" key="6">
    <source>
        <dbReference type="Proteomes" id="UP000285456"/>
    </source>
</evidence>
<dbReference type="AlphaFoldDB" id="A0A417YP65"/>
<dbReference type="InterPro" id="IPR051782">
    <property type="entry name" value="ABC_Transporter_VariousFunc"/>
</dbReference>
<dbReference type="PANTHER" id="PTHR42939">
    <property type="entry name" value="ABC TRANSPORTER ATP-BINDING PROTEIN ALBC-RELATED"/>
    <property type="match status" value="1"/>
</dbReference>
<keyword evidence="3 5" id="KW-0067">ATP-binding</keyword>
<dbReference type="InterPro" id="IPR003439">
    <property type="entry name" value="ABC_transporter-like_ATP-bd"/>
</dbReference>
<organism evidence="5 6">
    <name type="scientific">Oceanobacillus profundus</name>
    <dbReference type="NCBI Taxonomy" id="372463"/>
    <lineage>
        <taxon>Bacteria</taxon>
        <taxon>Bacillati</taxon>
        <taxon>Bacillota</taxon>
        <taxon>Bacilli</taxon>
        <taxon>Bacillales</taxon>
        <taxon>Bacillaceae</taxon>
        <taxon>Oceanobacillus</taxon>
    </lineage>
</organism>
<feature type="domain" description="ABC transporter" evidence="4">
    <location>
        <begin position="2"/>
        <end position="230"/>
    </location>
</feature>
<sequence length="285" mass="32816">MKPFVEITQVKKKIDNFHLGPINLTIEPGTITSLVGNNGSGKSTLMKLMMNLANTDSGSINLFNQNVSGDEEQWKSFVSYQSQKMIGWDAFTGENLKCFIAPLYEHWDEQLFQRIVEHFAIPLNQRFSKLSQGSQQKLTLALTIPRNTPLLLLDEPTAYLDIPAKTHLMDILVEWMDQGERSIIIASHQIEDIKKLSDYLFVLRNGEMIGNFEKEALTERYKRYWLRSELTESSIPGEVFRDRVQVVSNHPKETEHYLQEKGLQWTNQSSLDLEEIITLLLSPTR</sequence>
<proteinExistence type="predicted"/>
<evidence type="ECO:0000256" key="3">
    <source>
        <dbReference type="ARBA" id="ARBA00022840"/>
    </source>
</evidence>
<dbReference type="GO" id="GO:0016887">
    <property type="term" value="F:ATP hydrolysis activity"/>
    <property type="evidence" value="ECO:0007669"/>
    <property type="project" value="InterPro"/>
</dbReference>
<dbReference type="SUPFAM" id="SSF52540">
    <property type="entry name" value="P-loop containing nucleoside triphosphate hydrolases"/>
    <property type="match status" value="1"/>
</dbReference>
<keyword evidence="1" id="KW-0813">Transport</keyword>
<evidence type="ECO:0000256" key="2">
    <source>
        <dbReference type="ARBA" id="ARBA00022741"/>
    </source>
</evidence>
<comment type="caution">
    <text evidence="5">The sequence shown here is derived from an EMBL/GenBank/DDBJ whole genome shotgun (WGS) entry which is preliminary data.</text>
</comment>
<dbReference type="PANTHER" id="PTHR42939:SF3">
    <property type="entry name" value="ABC TRANSPORTER ATP-BINDING COMPONENT"/>
    <property type="match status" value="1"/>
</dbReference>
<evidence type="ECO:0000259" key="4">
    <source>
        <dbReference type="PROSITE" id="PS50893"/>
    </source>
</evidence>
<name>A0A417YP65_9BACI</name>
<protein>
    <submittedName>
        <fullName evidence="5">ABC transporter ATP-binding protein</fullName>
    </submittedName>
</protein>
<gene>
    <name evidence="5" type="ORF">D1B32_01665</name>
</gene>
<dbReference type="InterPro" id="IPR003593">
    <property type="entry name" value="AAA+_ATPase"/>
</dbReference>
<keyword evidence="6" id="KW-1185">Reference proteome</keyword>
<evidence type="ECO:0000313" key="5">
    <source>
        <dbReference type="EMBL" id="RHW35353.1"/>
    </source>
</evidence>
<reference evidence="5 6" key="1">
    <citation type="journal article" date="2007" name="Int. J. Syst. Evol. Microbiol.">
        <title>Oceanobacillus profundus sp. nov., isolated from a deep-sea sediment core.</title>
        <authorList>
            <person name="Kim Y.G."/>
            <person name="Choi D.H."/>
            <person name="Hyun S."/>
            <person name="Cho B.C."/>
        </authorList>
    </citation>
    <scope>NUCLEOTIDE SEQUENCE [LARGE SCALE GENOMIC DNA]</scope>
    <source>
        <strain evidence="5 6">DSM 18246</strain>
    </source>
</reference>
<accession>A0A417YP65</accession>
<dbReference type="Pfam" id="PF00005">
    <property type="entry name" value="ABC_tran"/>
    <property type="match status" value="1"/>
</dbReference>
<dbReference type="GO" id="GO:0005524">
    <property type="term" value="F:ATP binding"/>
    <property type="evidence" value="ECO:0007669"/>
    <property type="project" value="UniProtKB-KW"/>
</dbReference>
<evidence type="ECO:0000256" key="1">
    <source>
        <dbReference type="ARBA" id="ARBA00022448"/>
    </source>
</evidence>
<dbReference type="Gene3D" id="3.40.50.300">
    <property type="entry name" value="P-loop containing nucleotide triphosphate hydrolases"/>
    <property type="match status" value="1"/>
</dbReference>
<dbReference type="Proteomes" id="UP000285456">
    <property type="component" value="Unassembled WGS sequence"/>
</dbReference>
<dbReference type="OrthoDB" id="2960217at2"/>
<dbReference type="EMBL" id="QWEH01000001">
    <property type="protein sequence ID" value="RHW35353.1"/>
    <property type="molecule type" value="Genomic_DNA"/>
</dbReference>
<dbReference type="PROSITE" id="PS50893">
    <property type="entry name" value="ABC_TRANSPORTER_2"/>
    <property type="match status" value="1"/>
</dbReference>
<dbReference type="InterPro" id="IPR027417">
    <property type="entry name" value="P-loop_NTPase"/>
</dbReference>
<dbReference type="CDD" id="cd03230">
    <property type="entry name" value="ABC_DR_subfamily_A"/>
    <property type="match status" value="1"/>
</dbReference>